<evidence type="ECO:0000313" key="3">
    <source>
        <dbReference type="Proteomes" id="UP000582231"/>
    </source>
</evidence>
<sequence>MEPRETIREYAGDGIVVTWEPGRCRHATECVRGLPAVFDRDARPWIDPSRASADEIVAVVDRCPSFALGYRTDDGRVRTAPAE</sequence>
<dbReference type="Proteomes" id="UP000582231">
    <property type="component" value="Unassembled WGS sequence"/>
</dbReference>
<evidence type="ECO:0000313" key="2">
    <source>
        <dbReference type="EMBL" id="NYD32328.1"/>
    </source>
</evidence>
<protein>
    <submittedName>
        <fullName evidence="2">Putative Fe-S cluster protein YjdI</fullName>
    </submittedName>
</protein>
<evidence type="ECO:0000259" key="1">
    <source>
        <dbReference type="Pfam" id="PF06902"/>
    </source>
</evidence>
<comment type="caution">
    <text evidence="2">The sequence shown here is derived from an EMBL/GenBank/DDBJ whole genome shotgun (WGS) entry which is preliminary data.</text>
</comment>
<reference evidence="2 3" key="1">
    <citation type="submission" date="2020-07" db="EMBL/GenBank/DDBJ databases">
        <title>Sequencing the genomes of 1000 actinobacteria strains.</title>
        <authorList>
            <person name="Klenk H.-P."/>
        </authorList>
    </citation>
    <scope>NUCLEOTIDE SEQUENCE [LARGE SCALE GENOMIC DNA]</scope>
    <source>
        <strain evidence="2 3">DSM 19082</strain>
    </source>
</reference>
<dbReference type="RefSeq" id="WP_179728524.1">
    <property type="nucleotide sequence ID" value="NZ_BAABEF010000001.1"/>
</dbReference>
<keyword evidence="3" id="KW-1185">Reference proteome</keyword>
<feature type="domain" description="Divergent 4Fe-4S mono-cluster" evidence="1">
    <location>
        <begin position="10"/>
        <end position="72"/>
    </location>
</feature>
<dbReference type="AlphaFoldDB" id="A0A852RP33"/>
<gene>
    <name evidence="2" type="ORF">BJ958_003874</name>
</gene>
<name>A0A852RP33_9ACTN</name>
<organism evidence="2 3">
    <name type="scientific">Nocardioides kongjuensis</name>
    <dbReference type="NCBI Taxonomy" id="349522"/>
    <lineage>
        <taxon>Bacteria</taxon>
        <taxon>Bacillati</taxon>
        <taxon>Actinomycetota</taxon>
        <taxon>Actinomycetes</taxon>
        <taxon>Propionibacteriales</taxon>
        <taxon>Nocardioidaceae</taxon>
        <taxon>Nocardioides</taxon>
    </lineage>
</organism>
<accession>A0A852RP33</accession>
<dbReference type="Pfam" id="PF06902">
    <property type="entry name" value="Fer4_19"/>
    <property type="match status" value="1"/>
</dbReference>
<dbReference type="EMBL" id="JACCBF010000001">
    <property type="protein sequence ID" value="NYD32328.1"/>
    <property type="molecule type" value="Genomic_DNA"/>
</dbReference>
<dbReference type="InterPro" id="IPR010693">
    <property type="entry name" value="Divergent_4Fe-4S_mono-cluster"/>
</dbReference>
<proteinExistence type="predicted"/>